<gene>
    <name evidence="4" type="ORF">N476_04595</name>
</gene>
<feature type="transmembrane region" description="Helical" evidence="1">
    <location>
        <begin position="315"/>
        <end position="334"/>
    </location>
</feature>
<dbReference type="GO" id="GO:0071111">
    <property type="term" value="F:cyclic-guanylate-specific phosphodiesterase activity"/>
    <property type="evidence" value="ECO:0007669"/>
    <property type="project" value="InterPro"/>
</dbReference>
<dbReference type="InterPro" id="IPR000160">
    <property type="entry name" value="GGDEF_dom"/>
</dbReference>
<dbReference type="InterPro" id="IPR001633">
    <property type="entry name" value="EAL_dom"/>
</dbReference>
<dbReference type="AlphaFoldDB" id="A0A167AEL7"/>
<dbReference type="SUPFAM" id="SSF141868">
    <property type="entry name" value="EAL domain-like"/>
    <property type="match status" value="1"/>
</dbReference>
<feature type="transmembrane region" description="Helical" evidence="1">
    <location>
        <begin position="194"/>
        <end position="214"/>
    </location>
</feature>
<protein>
    <recommendedName>
        <fullName evidence="3">EAL domain-containing protein</fullName>
    </recommendedName>
</protein>
<organism evidence="4 5">
    <name type="scientific">Pseudoalteromonas luteoviolacea H33</name>
    <dbReference type="NCBI Taxonomy" id="1365251"/>
    <lineage>
        <taxon>Bacteria</taxon>
        <taxon>Pseudomonadati</taxon>
        <taxon>Pseudomonadota</taxon>
        <taxon>Gammaproteobacteria</taxon>
        <taxon>Alteromonadales</taxon>
        <taxon>Pseudoalteromonadaceae</taxon>
        <taxon>Pseudoalteromonas</taxon>
    </lineage>
</organism>
<dbReference type="InterPro" id="IPR043128">
    <property type="entry name" value="Rev_trsase/Diguanyl_cyclase"/>
</dbReference>
<dbReference type="EMBL" id="AUXZ01000130">
    <property type="protein sequence ID" value="KZN45296.1"/>
    <property type="molecule type" value="Genomic_DNA"/>
</dbReference>
<dbReference type="InterPro" id="IPR029787">
    <property type="entry name" value="Nucleotide_cyclase"/>
</dbReference>
<keyword evidence="1" id="KW-0472">Membrane</keyword>
<feature type="transmembrane region" description="Helical" evidence="1">
    <location>
        <begin position="234"/>
        <end position="252"/>
    </location>
</feature>
<dbReference type="Proteomes" id="UP000076503">
    <property type="component" value="Unassembled WGS sequence"/>
</dbReference>
<evidence type="ECO:0000313" key="5">
    <source>
        <dbReference type="Proteomes" id="UP000076503"/>
    </source>
</evidence>
<evidence type="ECO:0000256" key="2">
    <source>
        <dbReference type="SAM" id="SignalP"/>
    </source>
</evidence>
<dbReference type="Gene3D" id="3.30.70.270">
    <property type="match status" value="1"/>
</dbReference>
<proteinExistence type="predicted"/>
<feature type="signal peptide" evidence="2">
    <location>
        <begin position="1"/>
        <end position="23"/>
    </location>
</feature>
<keyword evidence="2" id="KW-0732">Signal</keyword>
<dbReference type="PANTHER" id="PTHR33121:SF19">
    <property type="entry name" value="CYCLIC DI-GMP PHOSPHODIESTERASE PA2567"/>
    <property type="match status" value="1"/>
</dbReference>
<feature type="transmembrane region" description="Helical" evidence="1">
    <location>
        <begin position="286"/>
        <end position="303"/>
    </location>
</feature>
<dbReference type="InterPro" id="IPR035919">
    <property type="entry name" value="EAL_sf"/>
</dbReference>
<dbReference type="Gene3D" id="3.20.20.450">
    <property type="entry name" value="EAL domain"/>
    <property type="match status" value="1"/>
</dbReference>
<dbReference type="SUPFAM" id="SSF55073">
    <property type="entry name" value="Nucleotide cyclase"/>
    <property type="match status" value="1"/>
</dbReference>
<keyword evidence="1" id="KW-1133">Transmembrane helix</keyword>
<dbReference type="InterPro" id="IPR050706">
    <property type="entry name" value="Cyclic-di-GMP_PDE-like"/>
</dbReference>
<dbReference type="PATRIC" id="fig|1365251.3.peg.4886"/>
<evidence type="ECO:0000313" key="4">
    <source>
        <dbReference type="EMBL" id="KZN45296.1"/>
    </source>
</evidence>
<dbReference type="CDD" id="cd01948">
    <property type="entry name" value="EAL"/>
    <property type="match status" value="1"/>
</dbReference>
<feature type="transmembrane region" description="Helical" evidence="1">
    <location>
        <begin position="259"/>
        <end position="280"/>
    </location>
</feature>
<dbReference type="Pfam" id="PF00563">
    <property type="entry name" value="EAL"/>
    <property type="match status" value="1"/>
</dbReference>
<feature type="chain" id="PRO_5007883627" description="EAL domain-containing protein" evidence="2">
    <location>
        <begin position="24"/>
        <end position="822"/>
    </location>
</feature>
<feature type="transmembrane region" description="Helical" evidence="1">
    <location>
        <begin position="165"/>
        <end position="187"/>
    </location>
</feature>
<name>A0A167AEL7_9GAMM</name>
<comment type="caution">
    <text evidence="4">The sequence shown here is derived from an EMBL/GenBank/DDBJ whole genome shotgun (WGS) entry which is preliminary data.</text>
</comment>
<dbReference type="PROSITE" id="PS50883">
    <property type="entry name" value="EAL"/>
    <property type="match status" value="1"/>
</dbReference>
<dbReference type="RefSeq" id="WP_063364017.1">
    <property type="nucleotide sequence ID" value="NZ_AUXZ01000130.1"/>
</dbReference>
<dbReference type="PANTHER" id="PTHR33121">
    <property type="entry name" value="CYCLIC DI-GMP PHOSPHODIESTERASE PDEF"/>
    <property type="match status" value="1"/>
</dbReference>
<accession>A0A167AEL7</accession>
<reference evidence="4 5" key="1">
    <citation type="submission" date="2013-07" db="EMBL/GenBank/DDBJ databases">
        <title>Comparative Genomic and Metabolomic Analysis of Twelve Strains of Pseudoalteromonas luteoviolacea.</title>
        <authorList>
            <person name="Vynne N.G."/>
            <person name="Mansson M."/>
            <person name="Gram L."/>
        </authorList>
    </citation>
    <scope>NUCLEOTIDE SEQUENCE [LARGE SCALE GENOMIC DNA]</scope>
    <source>
        <strain evidence="4 5">H33</strain>
    </source>
</reference>
<dbReference type="Gene3D" id="2.60.40.2380">
    <property type="match status" value="1"/>
</dbReference>
<dbReference type="OrthoDB" id="6279314at2"/>
<feature type="transmembrane region" description="Helical" evidence="1">
    <location>
        <begin position="346"/>
        <end position="366"/>
    </location>
</feature>
<keyword evidence="1" id="KW-0812">Transmembrane</keyword>
<feature type="domain" description="EAL" evidence="3">
    <location>
        <begin position="558"/>
        <end position="811"/>
    </location>
</feature>
<dbReference type="SMART" id="SM00267">
    <property type="entry name" value="GGDEF"/>
    <property type="match status" value="1"/>
</dbReference>
<evidence type="ECO:0000259" key="3">
    <source>
        <dbReference type="PROSITE" id="PS50883"/>
    </source>
</evidence>
<dbReference type="SMART" id="SM00052">
    <property type="entry name" value="EAL"/>
    <property type="match status" value="1"/>
</dbReference>
<evidence type="ECO:0000256" key="1">
    <source>
        <dbReference type="SAM" id="Phobius"/>
    </source>
</evidence>
<sequence>MWLYVKNIALFCMLLICSYGSFASQSYIIEQVSDTSNQLTIDSIIDRSASFTQTKGEIRFVKGETLWLKVSSVSELANESLVALGSIEGTLKLYQVANGKVAAYKFVSPELAHLAPNLHILPSITLSTDNQSYDVYIKVQAKYSGMLSLSVMSLEQYREALNSRLFIAGASSGIHYFIAFFVLLMAISQSRKGLAVLAAYFVCVSIQTGAYNGANNLIFPSELASYFAVYQSQIYLLSLIFAVLFLNYFVVVKRCDPKYTRLVSASIWALAGLAVLIAPLNAQHSLVFHLLGSLICFLLYILVLQNQFYEHKHEVVAIVIAWLPIFIFKMYVFMNQFGMYVSIDPSVLNQIFITLHVVLLAAYLYWHDKNKKKQLLFYATHDKDTGAPNRYMLQQSLDGLGKSQKDHTLLLFRPLVLQTIRLNMGWSYANAHLKKLLMKVGEQLNTYGNTVIAGHDNVHTAIYRLDDSLFAIVLLGKFELSQVEQFVCVLSASFEEGVDFGGDLLVDQLEIGVASNPIHATNADALIQCAMQAMAAKPAGSNKWQLFDFSNSIVSQRRIKIASALKVAIEREQLSLYLQPQLHLGTGRVYGAEALLRWHHPELGVVPPSEFIPVAESSGIIYELTEWVIETGLKQQAELVQLLPDHTLSLNISGKDVGRKELTVQLIELVNQYTLVPTQIVLEVTESATVENENTLFDTLGDYRSIGLRVAIDDFGTGYSSLAYLSQLGFDKLKIDKRFVMDVESSRTNQTICKATCDMAHSLGSVVVAEGIESEQSYRQLQQYQCDIGQGYFISRPLPFEDYKKWLHRMIEVEDVIHYLTS</sequence>